<keyword evidence="1" id="KW-0732">Signal</keyword>
<evidence type="ECO:0000256" key="1">
    <source>
        <dbReference type="SAM" id="SignalP"/>
    </source>
</evidence>
<sequence>MKKRMLLATLLAVFLFTAPGCETHKKQDPDQGCFAHAPLKTVPWAKAELANFQRPKSGRLRVVVYSYKNDYYLAFENLILSSPMSHIFDCSGKNIMQKGIPYNDFTADAQELKVLLDKLY</sequence>
<dbReference type="AlphaFoldDB" id="A0A7C9BAG2"/>
<dbReference type="RefSeq" id="WP_152757200.1">
    <property type="nucleotide sequence ID" value="NZ_WHLY01000002.1"/>
</dbReference>
<evidence type="ECO:0008006" key="4">
    <source>
        <dbReference type="Google" id="ProtNLM"/>
    </source>
</evidence>
<feature type="chain" id="PRO_5028853640" description="Lipoprotein" evidence="1">
    <location>
        <begin position="21"/>
        <end position="120"/>
    </location>
</feature>
<proteinExistence type="predicted"/>
<reference evidence="2 3" key="1">
    <citation type="submission" date="2019-10" db="EMBL/GenBank/DDBJ databases">
        <title>Draft Genome Sequence of Cytophagaceae sp. SJW1-29.</title>
        <authorList>
            <person name="Choi A."/>
        </authorList>
    </citation>
    <scope>NUCLEOTIDE SEQUENCE [LARGE SCALE GENOMIC DNA]</scope>
    <source>
        <strain evidence="2 3">SJW1-29</strain>
    </source>
</reference>
<dbReference type="EMBL" id="WHLY01000002">
    <property type="protein sequence ID" value="MPR32616.1"/>
    <property type="molecule type" value="Genomic_DNA"/>
</dbReference>
<organism evidence="2 3">
    <name type="scientific">Salmonirosea aquatica</name>
    <dbReference type="NCBI Taxonomy" id="2654236"/>
    <lineage>
        <taxon>Bacteria</taxon>
        <taxon>Pseudomonadati</taxon>
        <taxon>Bacteroidota</taxon>
        <taxon>Cytophagia</taxon>
        <taxon>Cytophagales</taxon>
        <taxon>Spirosomataceae</taxon>
        <taxon>Salmonirosea</taxon>
    </lineage>
</organism>
<name>A0A7C9BAG2_9BACT</name>
<dbReference type="Proteomes" id="UP000479293">
    <property type="component" value="Unassembled WGS sequence"/>
</dbReference>
<protein>
    <recommendedName>
        <fullName evidence="4">Lipoprotein</fullName>
    </recommendedName>
</protein>
<accession>A0A7C9BAG2</accession>
<feature type="signal peptide" evidence="1">
    <location>
        <begin position="1"/>
        <end position="20"/>
    </location>
</feature>
<evidence type="ECO:0000313" key="3">
    <source>
        <dbReference type="Proteomes" id="UP000479293"/>
    </source>
</evidence>
<keyword evidence="3" id="KW-1185">Reference proteome</keyword>
<gene>
    <name evidence="2" type="ORF">GBK04_04440</name>
</gene>
<comment type="caution">
    <text evidence="2">The sequence shown here is derived from an EMBL/GenBank/DDBJ whole genome shotgun (WGS) entry which is preliminary data.</text>
</comment>
<evidence type="ECO:0000313" key="2">
    <source>
        <dbReference type="EMBL" id="MPR32616.1"/>
    </source>
</evidence>